<dbReference type="EMBL" id="JABDJR010000685">
    <property type="protein sequence ID" value="NNF08490.1"/>
    <property type="molecule type" value="Genomic_DNA"/>
</dbReference>
<protein>
    <submittedName>
        <fullName evidence="2">Uncharacterized protein</fullName>
    </submittedName>
</protein>
<feature type="transmembrane region" description="Helical" evidence="1">
    <location>
        <begin position="6"/>
        <end position="26"/>
    </location>
</feature>
<organism evidence="2 3">
    <name type="scientific">Eiseniibacteriota bacterium</name>
    <dbReference type="NCBI Taxonomy" id="2212470"/>
    <lineage>
        <taxon>Bacteria</taxon>
        <taxon>Candidatus Eiseniibacteriota</taxon>
    </lineage>
</organism>
<keyword evidence="1" id="KW-1133">Transmembrane helix</keyword>
<evidence type="ECO:0000256" key="1">
    <source>
        <dbReference type="SAM" id="Phobius"/>
    </source>
</evidence>
<proteinExistence type="predicted"/>
<dbReference type="Proteomes" id="UP000547674">
    <property type="component" value="Unassembled WGS sequence"/>
</dbReference>
<reference evidence="2 3" key="1">
    <citation type="submission" date="2020-03" db="EMBL/GenBank/DDBJ databases">
        <title>Metabolic flexibility allows generalist bacteria to become dominant in a frequently disturbed ecosystem.</title>
        <authorList>
            <person name="Chen Y.-J."/>
            <person name="Leung P.M."/>
            <person name="Bay S.K."/>
            <person name="Hugenholtz P."/>
            <person name="Kessler A.J."/>
            <person name="Shelley G."/>
            <person name="Waite D.W."/>
            <person name="Cook P.L."/>
            <person name="Greening C."/>
        </authorList>
    </citation>
    <scope>NUCLEOTIDE SEQUENCE [LARGE SCALE GENOMIC DNA]</scope>
    <source>
        <strain evidence="2">SS_bin_28</strain>
    </source>
</reference>
<keyword evidence="1" id="KW-0472">Membrane</keyword>
<gene>
    <name evidence="2" type="ORF">HKN21_17140</name>
</gene>
<accession>A0A7Y2EEH1</accession>
<evidence type="ECO:0000313" key="2">
    <source>
        <dbReference type="EMBL" id="NNF08490.1"/>
    </source>
</evidence>
<evidence type="ECO:0000313" key="3">
    <source>
        <dbReference type="Proteomes" id="UP000547674"/>
    </source>
</evidence>
<keyword evidence="1" id="KW-0812">Transmembrane</keyword>
<sequence length="255" mass="27536">MNQDRWRFILFGLLGIGLILFVLPVVPRVVSLAKNISTLQEDRGADLLVDHPDEGHFVSVSPDSLLDELVTLLAGDRPNELGDLKLSPQAVTGTQSIPFSVSGNTSYEHTVSTLARLNRLWPAVHVTTVKLAREKEADLLKVEIAGELRYLDKLPLKSLHYEAPAVPLHDPFTLTVKAPVRPATIQVRNPEVETAEIVAAVIPVVPRLQGTGTLGGNPVAFYEGRAYRVGDVVAQRKILSIQGGNVSLGVPGGAQ</sequence>
<dbReference type="AlphaFoldDB" id="A0A7Y2EEH1"/>
<name>A0A7Y2EEH1_UNCEI</name>
<comment type="caution">
    <text evidence="2">The sequence shown here is derived from an EMBL/GenBank/DDBJ whole genome shotgun (WGS) entry which is preliminary data.</text>
</comment>